<feature type="region of interest" description="Disordered" evidence="1">
    <location>
        <begin position="55"/>
        <end position="79"/>
    </location>
</feature>
<reference evidence="3" key="1">
    <citation type="journal article" date="2022" name="Arch. Microbiol.">
        <title>Microbulbifer okhotskensis sp. nov., isolated from a deep bottom sediment of the Okhotsk Sea.</title>
        <authorList>
            <person name="Romanenko L."/>
            <person name="Kurilenko V."/>
            <person name="Otstavnykh N."/>
            <person name="Velansky P."/>
            <person name="Isaeva M."/>
            <person name="Mikhailov V."/>
        </authorList>
    </citation>
    <scope>NUCLEOTIDE SEQUENCE</scope>
    <source>
        <strain evidence="3">OS29</strain>
    </source>
</reference>
<dbReference type="Proteomes" id="UP001139028">
    <property type="component" value="Unassembled WGS sequence"/>
</dbReference>
<proteinExistence type="predicted"/>
<evidence type="ECO:0000313" key="4">
    <source>
        <dbReference type="Proteomes" id="UP001139028"/>
    </source>
</evidence>
<gene>
    <name evidence="3" type="ORF">MO867_06790</name>
</gene>
<name>A0A9X2ELU8_9GAMM</name>
<keyword evidence="4" id="KW-1185">Reference proteome</keyword>
<sequence length="79" mass="8655">MSTPSSVLSIVIMALLAVSRISHAEESEPLAEDFLLFVEEWADEQGDIVMPEDAELAQGPSQSLRKAEVGDTWLEEGHD</sequence>
<organism evidence="3 4">
    <name type="scientific">Microbulbifer okhotskensis</name>
    <dbReference type="NCBI Taxonomy" id="2926617"/>
    <lineage>
        <taxon>Bacteria</taxon>
        <taxon>Pseudomonadati</taxon>
        <taxon>Pseudomonadota</taxon>
        <taxon>Gammaproteobacteria</taxon>
        <taxon>Cellvibrionales</taxon>
        <taxon>Microbulbiferaceae</taxon>
        <taxon>Microbulbifer</taxon>
    </lineage>
</organism>
<feature type="compositionally biased region" description="Basic and acidic residues" evidence="1">
    <location>
        <begin position="65"/>
        <end position="79"/>
    </location>
</feature>
<accession>A0A9X2ELU8</accession>
<keyword evidence="2" id="KW-0732">Signal</keyword>
<dbReference type="RefSeq" id="WP_252465517.1">
    <property type="nucleotide sequence ID" value="NZ_JALBWM010000019.1"/>
</dbReference>
<evidence type="ECO:0000256" key="2">
    <source>
        <dbReference type="SAM" id="SignalP"/>
    </source>
</evidence>
<dbReference type="EMBL" id="JALBWM010000019">
    <property type="protein sequence ID" value="MCO1334046.1"/>
    <property type="molecule type" value="Genomic_DNA"/>
</dbReference>
<feature type="signal peptide" evidence="2">
    <location>
        <begin position="1"/>
        <end position="24"/>
    </location>
</feature>
<evidence type="ECO:0000256" key="1">
    <source>
        <dbReference type="SAM" id="MobiDB-lite"/>
    </source>
</evidence>
<evidence type="ECO:0000313" key="3">
    <source>
        <dbReference type="EMBL" id="MCO1334046.1"/>
    </source>
</evidence>
<comment type="caution">
    <text evidence="3">The sequence shown here is derived from an EMBL/GenBank/DDBJ whole genome shotgun (WGS) entry which is preliminary data.</text>
</comment>
<feature type="chain" id="PRO_5040862835" evidence="2">
    <location>
        <begin position="25"/>
        <end position="79"/>
    </location>
</feature>
<protein>
    <submittedName>
        <fullName evidence="3">Uncharacterized protein</fullName>
    </submittedName>
</protein>
<dbReference type="AlphaFoldDB" id="A0A9X2ELU8"/>